<feature type="compositionally biased region" description="Basic residues" evidence="1">
    <location>
        <begin position="75"/>
        <end position="87"/>
    </location>
</feature>
<organism evidence="2 4">
    <name type="scientific">Cymbomonas tetramitiformis</name>
    <dbReference type="NCBI Taxonomy" id="36881"/>
    <lineage>
        <taxon>Eukaryota</taxon>
        <taxon>Viridiplantae</taxon>
        <taxon>Chlorophyta</taxon>
        <taxon>Pyramimonadophyceae</taxon>
        <taxon>Pyramimonadales</taxon>
        <taxon>Pyramimonadaceae</taxon>
        <taxon>Cymbomonas</taxon>
    </lineage>
</organism>
<accession>A0AAE0BI72</accession>
<feature type="region of interest" description="Disordered" evidence="1">
    <location>
        <begin position="50"/>
        <end position="87"/>
    </location>
</feature>
<dbReference type="Proteomes" id="UP001190700">
    <property type="component" value="Unassembled WGS sequence"/>
</dbReference>
<name>A0AAE0BI72_9CHLO</name>
<dbReference type="EMBL" id="LGRX02003204">
    <property type="protein sequence ID" value="KAK3282674.1"/>
    <property type="molecule type" value="Genomic_DNA"/>
</dbReference>
<gene>
    <name evidence="2" type="ORF">CYMTET_53404</name>
    <name evidence="3" type="ORF">CYMTET_9600</name>
</gene>
<sequence length="87" mass="9016">MPVQQQPAAPIPPTAEMPVQQQPAAPIPAPVTLEIFTQDPEAPNVATAFAAPAQTKPTAPKTLPKVVAEGSFRAGKNKAKKGPAVRD</sequence>
<evidence type="ECO:0000256" key="1">
    <source>
        <dbReference type="SAM" id="MobiDB-lite"/>
    </source>
</evidence>
<keyword evidence="4" id="KW-1185">Reference proteome</keyword>
<comment type="caution">
    <text evidence="2">The sequence shown here is derived from an EMBL/GenBank/DDBJ whole genome shotgun (WGS) entry which is preliminary data.</text>
</comment>
<dbReference type="EMBL" id="LGRX02035029">
    <property type="protein sequence ID" value="KAK3236460.1"/>
    <property type="molecule type" value="Genomic_DNA"/>
</dbReference>
<protein>
    <submittedName>
        <fullName evidence="2">Uncharacterized protein</fullName>
    </submittedName>
</protein>
<evidence type="ECO:0000313" key="3">
    <source>
        <dbReference type="EMBL" id="KAK3282674.1"/>
    </source>
</evidence>
<evidence type="ECO:0000313" key="4">
    <source>
        <dbReference type="Proteomes" id="UP001190700"/>
    </source>
</evidence>
<feature type="compositionally biased region" description="Low complexity" evidence="1">
    <location>
        <begin position="50"/>
        <end position="67"/>
    </location>
</feature>
<dbReference type="AlphaFoldDB" id="A0AAE0BI72"/>
<evidence type="ECO:0000313" key="2">
    <source>
        <dbReference type="EMBL" id="KAK3236460.1"/>
    </source>
</evidence>
<reference evidence="2" key="2">
    <citation type="submission" date="2023-06" db="EMBL/GenBank/DDBJ databases">
        <title>Long-read-based genome assembly of the green algal bacterivore Cymbomonas tetramitiformis.</title>
        <authorList>
            <person name="Gyaltshen Y."/>
            <person name="Rozenberg A."/>
            <person name="Paasch A."/>
            <person name="Burns J.A."/>
            <person name="Warring S."/>
            <person name="Larson R."/>
            <person name="Maurer-Alcala X."/>
            <person name="Dacks J."/>
            <person name="Kim E."/>
        </authorList>
    </citation>
    <scope>NUCLEOTIDE SEQUENCE</scope>
    <source>
        <strain evidence="2">PLY_AMNH</strain>
    </source>
</reference>
<reference evidence="2 4" key="1">
    <citation type="journal article" date="2015" name="Genome Biol. Evol.">
        <title>Comparative Genomics of a Bacterivorous Green Alga Reveals Evolutionary Causalities and Consequences of Phago-Mixotrophic Mode of Nutrition.</title>
        <authorList>
            <person name="Burns J.A."/>
            <person name="Paasch A."/>
            <person name="Narechania A."/>
            <person name="Kim E."/>
        </authorList>
    </citation>
    <scope>NUCLEOTIDE SEQUENCE [LARGE SCALE GENOMIC DNA]</scope>
    <source>
        <strain evidence="2">PLY_AMNH</strain>
    </source>
</reference>
<proteinExistence type="predicted"/>
<feature type="region of interest" description="Disordered" evidence="1">
    <location>
        <begin position="1"/>
        <end position="25"/>
    </location>
</feature>